<dbReference type="EMBL" id="MW030610">
    <property type="protein sequence ID" value="QPI16869.1"/>
    <property type="molecule type" value="Genomic_DNA"/>
</dbReference>
<reference evidence="1" key="1">
    <citation type="submission" date="2020-08" db="EMBL/GenBank/DDBJ databases">
        <title>Bridging the membrane lipid divide: bacteria of the FCB group superphylum have the potential to synthesize archaeal ether lipids.</title>
        <authorList>
            <person name="Villanueva L."/>
            <person name="von Meijenfeldt F.A.B."/>
            <person name="Westbye A.B."/>
            <person name="Yadav S."/>
            <person name="Hopmans E.C."/>
            <person name="Dutilh B.E."/>
            <person name="Sinninghe Damste J.S."/>
        </authorList>
    </citation>
    <scope>NUCLEOTIDE SEQUENCE</scope>
    <source>
        <strain evidence="1">NIOZ-UU159</strain>
    </source>
</reference>
<evidence type="ECO:0000313" key="1">
    <source>
        <dbReference type="EMBL" id="QPI16869.1"/>
    </source>
</evidence>
<gene>
    <name evidence="1" type="ORF">NIOZUU159_00366</name>
</gene>
<name>A0A7S9XG18_9VIRU</name>
<proteinExistence type="predicted"/>
<organism evidence="1">
    <name type="scientific">Virus NIOZ-UU159</name>
    <dbReference type="NCBI Taxonomy" id="2763270"/>
    <lineage>
        <taxon>Viruses</taxon>
    </lineage>
</organism>
<accession>A0A7S9XG18</accession>
<sequence length="64" mass="7916">MNKIFNIFNEIKKQIIYIINDNDILYTNKYFSCLNEILNVLNKTLYKIQDIYYKYILYPKLKKL</sequence>
<protein>
    <submittedName>
        <fullName evidence="1">Uncharacterized protein</fullName>
    </submittedName>
</protein>